<feature type="chain" id="PRO_5034908412" evidence="2">
    <location>
        <begin position="27"/>
        <end position="312"/>
    </location>
</feature>
<protein>
    <submittedName>
        <fullName evidence="5">Thioredoxin domain-containing protein-like isoform X1</fullName>
    </submittedName>
</protein>
<feature type="domain" description="Thioredoxin" evidence="3">
    <location>
        <begin position="136"/>
        <end position="216"/>
    </location>
</feature>
<sequence length="312" mass="35050">MGYTWKWKHIVCYFYFSVVLMTNGSADNQRTAEELQNDVKQNKYVLVLFVNGNKESTKAATTAFTQISTPDLYDQDILKVRCGDQTLATSLGVRSYPQLVFYRSQVPALYDGDFATPSIQPWLEQAREVTLQTLDDTSFEHLTQASTGATTGDWLVIFYRESCQEQLPALEGAGVLIKQKTNVAKVKIDDSPETVKRFQIRTCPTTYLFHHSKMYAYISQTSSDVYRVKSLVSFATSWYKNVKGVKVPSIPTAFDKLTEFIADSLKENFDVQIPKGGNLMLKGGAVLAVIAFIVTIVTTMCSRNATKRAKED</sequence>
<name>A0A8B8BYT8_CRAVI</name>
<dbReference type="Proteomes" id="UP000694844">
    <property type="component" value="Chromosome 9"/>
</dbReference>
<keyword evidence="1" id="KW-0472">Membrane</keyword>
<dbReference type="PANTHER" id="PTHR19991">
    <property type="entry name" value="L 2 01289"/>
    <property type="match status" value="1"/>
</dbReference>
<dbReference type="Gene3D" id="3.40.30.10">
    <property type="entry name" value="Glutaredoxin"/>
    <property type="match status" value="2"/>
</dbReference>
<organism evidence="4 5">
    <name type="scientific">Crassostrea virginica</name>
    <name type="common">Eastern oyster</name>
    <dbReference type="NCBI Taxonomy" id="6565"/>
    <lineage>
        <taxon>Eukaryota</taxon>
        <taxon>Metazoa</taxon>
        <taxon>Spiralia</taxon>
        <taxon>Lophotrochozoa</taxon>
        <taxon>Mollusca</taxon>
        <taxon>Bivalvia</taxon>
        <taxon>Autobranchia</taxon>
        <taxon>Pteriomorphia</taxon>
        <taxon>Ostreida</taxon>
        <taxon>Ostreoidea</taxon>
        <taxon>Ostreidae</taxon>
        <taxon>Crassostrea</taxon>
    </lineage>
</organism>
<evidence type="ECO:0000256" key="1">
    <source>
        <dbReference type="SAM" id="Phobius"/>
    </source>
</evidence>
<dbReference type="KEGG" id="cvn:111114518"/>
<dbReference type="AlphaFoldDB" id="A0A8B8BYT8"/>
<dbReference type="SUPFAM" id="SSF52833">
    <property type="entry name" value="Thioredoxin-like"/>
    <property type="match status" value="2"/>
</dbReference>
<evidence type="ECO:0000313" key="4">
    <source>
        <dbReference type="Proteomes" id="UP000694844"/>
    </source>
</evidence>
<keyword evidence="1" id="KW-0812">Transmembrane</keyword>
<proteinExistence type="predicted"/>
<reference evidence="5" key="1">
    <citation type="submission" date="2025-08" db="UniProtKB">
        <authorList>
            <consortium name="RefSeq"/>
        </authorList>
    </citation>
    <scope>IDENTIFICATION</scope>
    <source>
        <tissue evidence="5">Whole sample</tissue>
    </source>
</reference>
<dbReference type="InterPro" id="IPR013766">
    <property type="entry name" value="Thioredoxin_domain"/>
</dbReference>
<evidence type="ECO:0000256" key="2">
    <source>
        <dbReference type="SAM" id="SignalP"/>
    </source>
</evidence>
<feature type="signal peptide" evidence="2">
    <location>
        <begin position="1"/>
        <end position="26"/>
    </location>
</feature>
<evidence type="ECO:0000259" key="3">
    <source>
        <dbReference type="Pfam" id="PF00085"/>
    </source>
</evidence>
<dbReference type="GeneID" id="111114518"/>
<dbReference type="Pfam" id="PF00085">
    <property type="entry name" value="Thioredoxin"/>
    <property type="match status" value="1"/>
</dbReference>
<keyword evidence="4" id="KW-1185">Reference proteome</keyword>
<dbReference type="OrthoDB" id="72053at2759"/>
<dbReference type="InterPro" id="IPR036249">
    <property type="entry name" value="Thioredoxin-like_sf"/>
</dbReference>
<keyword evidence="1" id="KW-1133">Transmembrane helix</keyword>
<gene>
    <name evidence="5" type="primary">LOC111114518</name>
</gene>
<dbReference type="CDD" id="cd02961">
    <property type="entry name" value="PDI_a_family"/>
    <property type="match status" value="1"/>
</dbReference>
<dbReference type="RefSeq" id="XP_022308562.1">
    <property type="nucleotide sequence ID" value="XM_022452854.1"/>
</dbReference>
<feature type="transmembrane region" description="Helical" evidence="1">
    <location>
        <begin position="279"/>
        <end position="301"/>
    </location>
</feature>
<accession>A0A8B8BYT8</accession>
<dbReference type="PANTHER" id="PTHR19991:SF2">
    <property type="entry name" value="GH08893P"/>
    <property type="match status" value="1"/>
</dbReference>
<evidence type="ECO:0000313" key="5">
    <source>
        <dbReference type="RefSeq" id="XP_022308562.1"/>
    </source>
</evidence>
<keyword evidence="2" id="KW-0732">Signal</keyword>